<gene>
    <name evidence="3" type="ORF">BT1A1_3174</name>
</gene>
<feature type="transmembrane region" description="Helical" evidence="1">
    <location>
        <begin position="37"/>
        <end position="63"/>
    </location>
</feature>
<dbReference type="PANTHER" id="PTHR43155:SF2">
    <property type="entry name" value="CYCLIC DI-GMP PHOSPHODIESTERASE PA4108"/>
    <property type="match status" value="1"/>
</dbReference>
<dbReference type="EMBL" id="CCRF01000095">
    <property type="protein sequence ID" value="CEE02958.1"/>
    <property type="molecule type" value="Genomic_DNA"/>
</dbReference>
<dbReference type="Gene3D" id="1.10.3210.10">
    <property type="entry name" value="Hypothetical protein af1432"/>
    <property type="match status" value="1"/>
</dbReference>
<evidence type="ECO:0000259" key="2">
    <source>
        <dbReference type="PROSITE" id="PS51832"/>
    </source>
</evidence>
<dbReference type="PANTHER" id="PTHR43155">
    <property type="entry name" value="CYCLIC DI-GMP PHOSPHODIESTERASE PA4108-RELATED"/>
    <property type="match status" value="1"/>
</dbReference>
<evidence type="ECO:0000313" key="3">
    <source>
        <dbReference type="EMBL" id="CEE02958.1"/>
    </source>
</evidence>
<protein>
    <recommendedName>
        <fullName evidence="2">HD-GYP domain-containing protein</fullName>
    </recommendedName>
</protein>
<proteinExistence type="predicted"/>
<reference evidence="3 4" key="1">
    <citation type="submission" date="2014-07" db="EMBL/GenBank/DDBJ databases">
        <authorList>
            <person name="Wibberg Daniel"/>
        </authorList>
    </citation>
    <scope>NUCLEOTIDE SEQUENCE [LARGE SCALE GENOMIC DNA]</scope>
</reference>
<dbReference type="InterPro" id="IPR037522">
    <property type="entry name" value="HD_GYP_dom"/>
</dbReference>
<evidence type="ECO:0000256" key="1">
    <source>
        <dbReference type="SAM" id="Phobius"/>
    </source>
</evidence>
<organism evidence="3 4">
    <name type="scientific">Caldibacillus thermoamylovorans</name>
    <dbReference type="NCBI Taxonomy" id="35841"/>
    <lineage>
        <taxon>Bacteria</taxon>
        <taxon>Bacillati</taxon>
        <taxon>Bacillota</taxon>
        <taxon>Bacilli</taxon>
        <taxon>Bacillales</taxon>
        <taxon>Bacillaceae</taxon>
        <taxon>Caldibacillus</taxon>
    </lineage>
</organism>
<keyword evidence="1" id="KW-0472">Membrane</keyword>
<dbReference type="AlphaFoldDB" id="A0A090J2T7"/>
<name>A0A090J2T7_9BACI</name>
<dbReference type="RefSeq" id="WP_051989180.1">
    <property type="nucleotide sequence ID" value="NZ_CCRF01000095.1"/>
</dbReference>
<evidence type="ECO:0000313" key="4">
    <source>
        <dbReference type="Proteomes" id="UP000040576"/>
    </source>
</evidence>
<dbReference type="SUPFAM" id="SSF109604">
    <property type="entry name" value="HD-domain/PDEase-like"/>
    <property type="match status" value="1"/>
</dbReference>
<keyword evidence="1" id="KW-0812">Transmembrane</keyword>
<dbReference type="SMART" id="SM00471">
    <property type="entry name" value="HDc"/>
    <property type="match status" value="1"/>
</dbReference>
<keyword evidence="4" id="KW-1185">Reference proteome</keyword>
<dbReference type="Pfam" id="PF13487">
    <property type="entry name" value="HD_5"/>
    <property type="match status" value="1"/>
</dbReference>
<feature type="transmembrane region" description="Helical" evidence="1">
    <location>
        <begin position="83"/>
        <end position="103"/>
    </location>
</feature>
<dbReference type="InterPro" id="IPR003607">
    <property type="entry name" value="HD/PDEase_dom"/>
</dbReference>
<dbReference type="CDD" id="cd00077">
    <property type="entry name" value="HDc"/>
    <property type="match status" value="1"/>
</dbReference>
<keyword evidence="1" id="KW-1133">Transmembrane helix</keyword>
<accession>A0A090J2T7</accession>
<dbReference type="Proteomes" id="UP000040576">
    <property type="component" value="Unassembled WGS sequence"/>
</dbReference>
<feature type="domain" description="HD-GYP" evidence="2">
    <location>
        <begin position="117"/>
        <end position="313"/>
    </location>
</feature>
<sequence length="332" mass="37392">MATWLITLVFTFILLALMWGIIYITGGTKYAYVHLMYIPVMFAGYILGPIGGIFIAIVAGILVGPLMPMDVETNIPQPFDTQLTRTLFFILIGGIIGFASNSLKKHLIKIHDTLAEISYVYGNTLKTYARMISARDEQTSFHCERVAYNAVLLGKAYGLTGPDLDALYWSGLLHDVGKIGVKEKILLKEGKLTPEEFEQVKKHSEIGYELIKSLSPQLLPVAEGIHSHHEKWNGSGYPKGLKGKNIPLFGRILAIVDVFEALTSERPYKEPWRAEEAIQYLLENKGVLFDPELTTLFEQLYNDGKVWIYQKSIQLVHSLIPTSFNKEILKRT</sequence>
<feature type="transmembrane region" description="Helical" evidence="1">
    <location>
        <begin position="6"/>
        <end position="25"/>
    </location>
</feature>
<dbReference type="PROSITE" id="PS51832">
    <property type="entry name" value="HD_GYP"/>
    <property type="match status" value="1"/>
</dbReference>